<name>A0A0E9XIA2_ANGAN</name>
<accession>A0A0E9XIA2</accession>
<dbReference type="EMBL" id="GBXM01007017">
    <property type="protein sequence ID" value="JAI01561.1"/>
    <property type="molecule type" value="Transcribed_RNA"/>
</dbReference>
<protein>
    <submittedName>
        <fullName evidence="1">Uncharacterized protein</fullName>
    </submittedName>
</protein>
<sequence length="13" mass="1691">MYPLFNYSYAFFK</sequence>
<reference evidence="1" key="1">
    <citation type="submission" date="2014-11" db="EMBL/GenBank/DDBJ databases">
        <authorList>
            <person name="Amaro Gonzalez C."/>
        </authorList>
    </citation>
    <scope>NUCLEOTIDE SEQUENCE</scope>
</reference>
<evidence type="ECO:0000313" key="1">
    <source>
        <dbReference type="EMBL" id="JAI01561.1"/>
    </source>
</evidence>
<proteinExistence type="predicted"/>
<reference evidence="1" key="2">
    <citation type="journal article" date="2015" name="Fish Shellfish Immunol.">
        <title>Early steps in the European eel (Anguilla anguilla)-Vibrio vulnificus interaction in the gills: Role of the RtxA13 toxin.</title>
        <authorList>
            <person name="Callol A."/>
            <person name="Pajuelo D."/>
            <person name="Ebbesson L."/>
            <person name="Teles M."/>
            <person name="MacKenzie S."/>
            <person name="Amaro C."/>
        </authorList>
    </citation>
    <scope>NUCLEOTIDE SEQUENCE</scope>
</reference>
<organism evidence="1">
    <name type="scientific">Anguilla anguilla</name>
    <name type="common">European freshwater eel</name>
    <name type="synonym">Muraena anguilla</name>
    <dbReference type="NCBI Taxonomy" id="7936"/>
    <lineage>
        <taxon>Eukaryota</taxon>
        <taxon>Metazoa</taxon>
        <taxon>Chordata</taxon>
        <taxon>Craniata</taxon>
        <taxon>Vertebrata</taxon>
        <taxon>Euteleostomi</taxon>
        <taxon>Actinopterygii</taxon>
        <taxon>Neopterygii</taxon>
        <taxon>Teleostei</taxon>
        <taxon>Anguilliformes</taxon>
        <taxon>Anguillidae</taxon>
        <taxon>Anguilla</taxon>
    </lineage>
</organism>